<evidence type="ECO:0000313" key="2">
    <source>
        <dbReference type="Proteomes" id="UP001165960"/>
    </source>
</evidence>
<dbReference type="EMBL" id="QTSX02001620">
    <property type="protein sequence ID" value="KAJ9079982.1"/>
    <property type="molecule type" value="Genomic_DNA"/>
</dbReference>
<evidence type="ECO:0000313" key="1">
    <source>
        <dbReference type="EMBL" id="KAJ9079982.1"/>
    </source>
</evidence>
<organism evidence="1 2">
    <name type="scientific">Entomophthora muscae</name>
    <dbReference type="NCBI Taxonomy" id="34485"/>
    <lineage>
        <taxon>Eukaryota</taxon>
        <taxon>Fungi</taxon>
        <taxon>Fungi incertae sedis</taxon>
        <taxon>Zoopagomycota</taxon>
        <taxon>Entomophthoromycotina</taxon>
        <taxon>Entomophthoromycetes</taxon>
        <taxon>Entomophthorales</taxon>
        <taxon>Entomophthoraceae</taxon>
        <taxon>Entomophthora</taxon>
    </lineage>
</organism>
<name>A0ACC2U0J4_9FUNG</name>
<proteinExistence type="predicted"/>
<reference evidence="1" key="1">
    <citation type="submission" date="2022-04" db="EMBL/GenBank/DDBJ databases">
        <title>Genome of the entomopathogenic fungus Entomophthora muscae.</title>
        <authorList>
            <person name="Elya C."/>
            <person name="Lovett B.R."/>
            <person name="Lee E."/>
            <person name="Macias A.M."/>
            <person name="Hajek A.E."/>
            <person name="De Bivort B.L."/>
            <person name="Kasson M.T."/>
            <person name="De Fine Licht H.H."/>
            <person name="Stajich J.E."/>
        </authorList>
    </citation>
    <scope>NUCLEOTIDE SEQUENCE</scope>
    <source>
        <strain evidence="1">Berkeley</strain>
    </source>
</reference>
<dbReference type="Proteomes" id="UP001165960">
    <property type="component" value="Unassembled WGS sequence"/>
</dbReference>
<keyword evidence="2" id="KW-1185">Reference proteome</keyword>
<protein>
    <submittedName>
        <fullName evidence="1">Uncharacterized protein</fullName>
    </submittedName>
</protein>
<gene>
    <name evidence="1" type="ORF">DSO57_1029804</name>
</gene>
<sequence>MLQQLINSFLKQFVTEEEDIPMANVGKHTLNTGNAKSVAQVAYQLPKHREDLSKQK</sequence>
<accession>A0ACC2U0J4</accession>
<comment type="caution">
    <text evidence="1">The sequence shown here is derived from an EMBL/GenBank/DDBJ whole genome shotgun (WGS) entry which is preliminary data.</text>
</comment>